<sequence>MGPNREVCPHCGSWMYDEDFIYHEFICEECGYITNPQDLKWQHRTKGDEGEMHIKESADGACTVTWKAYDPAIHGFHTTKYRDKYYTAGTTNV</sequence>
<gene>
    <name evidence="1" type="ORF">LCGC14_3015930</name>
</gene>
<dbReference type="SUPFAM" id="SSF57783">
    <property type="entry name" value="Zinc beta-ribbon"/>
    <property type="match status" value="1"/>
</dbReference>
<comment type="caution">
    <text evidence="1">The sequence shown here is derived from an EMBL/GenBank/DDBJ whole genome shotgun (WGS) entry which is preliminary data.</text>
</comment>
<name>A0A0F8WWM2_9ZZZZ</name>
<accession>A0A0F8WWM2</accession>
<dbReference type="AlphaFoldDB" id="A0A0F8WWM2"/>
<reference evidence="1" key="1">
    <citation type="journal article" date="2015" name="Nature">
        <title>Complex archaea that bridge the gap between prokaryotes and eukaryotes.</title>
        <authorList>
            <person name="Spang A."/>
            <person name="Saw J.H."/>
            <person name="Jorgensen S.L."/>
            <person name="Zaremba-Niedzwiedzka K."/>
            <person name="Martijn J."/>
            <person name="Lind A.E."/>
            <person name="van Eijk R."/>
            <person name="Schleper C."/>
            <person name="Guy L."/>
            <person name="Ettema T.J."/>
        </authorList>
    </citation>
    <scope>NUCLEOTIDE SEQUENCE</scope>
</reference>
<protein>
    <recommendedName>
        <fullName evidence="2">TFIIB-type domain-containing protein</fullName>
    </recommendedName>
</protein>
<evidence type="ECO:0008006" key="2">
    <source>
        <dbReference type="Google" id="ProtNLM"/>
    </source>
</evidence>
<proteinExistence type="predicted"/>
<organism evidence="1">
    <name type="scientific">marine sediment metagenome</name>
    <dbReference type="NCBI Taxonomy" id="412755"/>
    <lineage>
        <taxon>unclassified sequences</taxon>
        <taxon>metagenomes</taxon>
        <taxon>ecological metagenomes</taxon>
    </lineage>
</organism>
<evidence type="ECO:0000313" key="1">
    <source>
        <dbReference type="EMBL" id="KKK61277.1"/>
    </source>
</evidence>
<dbReference type="EMBL" id="LAZR01062556">
    <property type="protein sequence ID" value="KKK61277.1"/>
    <property type="molecule type" value="Genomic_DNA"/>
</dbReference>